<keyword evidence="4 7" id="KW-0812">Transmembrane</keyword>
<organism evidence="8 9">
    <name type="scientific">Noviherbaspirillum cavernae</name>
    <dbReference type="NCBI Taxonomy" id="2320862"/>
    <lineage>
        <taxon>Bacteria</taxon>
        <taxon>Pseudomonadati</taxon>
        <taxon>Pseudomonadota</taxon>
        <taxon>Betaproteobacteria</taxon>
        <taxon>Burkholderiales</taxon>
        <taxon>Oxalobacteraceae</taxon>
        <taxon>Noviherbaspirillum</taxon>
    </lineage>
</organism>
<protein>
    <submittedName>
        <fullName evidence="8">MFS transporter</fullName>
    </submittedName>
</protein>
<keyword evidence="6 7" id="KW-0472">Membrane</keyword>
<dbReference type="InterPro" id="IPR011701">
    <property type="entry name" value="MFS"/>
</dbReference>
<evidence type="ECO:0000256" key="6">
    <source>
        <dbReference type="ARBA" id="ARBA00023136"/>
    </source>
</evidence>
<feature type="transmembrane region" description="Helical" evidence="7">
    <location>
        <begin position="12"/>
        <end position="37"/>
    </location>
</feature>
<dbReference type="GO" id="GO:0022857">
    <property type="term" value="F:transmembrane transporter activity"/>
    <property type="evidence" value="ECO:0007669"/>
    <property type="project" value="InterPro"/>
</dbReference>
<keyword evidence="9" id="KW-1185">Reference proteome</keyword>
<dbReference type="SUPFAM" id="SSF103473">
    <property type="entry name" value="MFS general substrate transporter"/>
    <property type="match status" value="1"/>
</dbReference>
<feature type="transmembrane region" description="Helical" evidence="7">
    <location>
        <begin position="283"/>
        <end position="312"/>
    </location>
</feature>
<comment type="caution">
    <text evidence="8">The sequence shown here is derived from an EMBL/GenBank/DDBJ whole genome shotgun (WGS) entry which is preliminary data.</text>
</comment>
<dbReference type="OrthoDB" id="7283966at2"/>
<dbReference type="RefSeq" id="WP_119742744.1">
    <property type="nucleotide sequence ID" value="NZ_QYUN01000003.1"/>
</dbReference>
<dbReference type="GO" id="GO:0005886">
    <property type="term" value="C:plasma membrane"/>
    <property type="evidence" value="ECO:0007669"/>
    <property type="project" value="UniProtKB-SubCell"/>
</dbReference>
<evidence type="ECO:0000256" key="7">
    <source>
        <dbReference type="SAM" id="Phobius"/>
    </source>
</evidence>
<dbReference type="EMBL" id="QYUN01000003">
    <property type="protein sequence ID" value="RJF96653.1"/>
    <property type="molecule type" value="Genomic_DNA"/>
</dbReference>
<sequence>MKNPLFAYPSFLFFLVLRVLTTMANQMMMVVVAWQMYDLTNSAYDLGMVGLAQFLPSLALVLVTGQVADRFDRRYVLAWCLAGQFLIAVALVAGTLEGWLNRETILLASVALGATKAFQMPTQQALTPQLVPLAILPRALAAASSGNQAAIIVGPAVGGFIYVAGAQVVYIACGLLFLAATACVFFIRVAQLPRAPQPVTLQSLFAGISFIWNRKEVLGAISLDLFAVLLGGATALLPIYAKDILHVGPWGLGMLRSAPAVGALIMSLYLAQHPIQRHVGRVMFGSVALYGVATLVFALSTSFVLSLAALAFSGMFDMVSVVIRQSLVQLDTPDEMRGRVSAANSIFIGASNQLGEFESGMTAGWFGAVPSVLIGGVGTLLVVAAWIRLFPGLARRHTLVTPA</sequence>
<reference evidence="8 9" key="1">
    <citation type="submission" date="2018-09" db="EMBL/GenBank/DDBJ databases">
        <authorList>
            <person name="Zhu H."/>
        </authorList>
    </citation>
    <scope>NUCLEOTIDE SEQUENCE [LARGE SCALE GENOMIC DNA]</scope>
    <source>
        <strain evidence="8 9">K2R10-39</strain>
    </source>
</reference>
<keyword evidence="3" id="KW-1003">Cell membrane</keyword>
<gene>
    <name evidence="8" type="ORF">D3870_19735</name>
</gene>
<keyword evidence="2" id="KW-0813">Transport</keyword>
<feature type="transmembrane region" description="Helical" evidence="7">
    <location>
        <begin position="75"/>
        <end position="93"/>
    </location>
</feature>
<feature type="transmembrane region" description="Helical" evidence="7">
    <location>
        <begin position="253"/>
        <end position="271"/>
    </location>
</feature>
<dbReference type="Proteomes" id="UP000285190">
    <property type="component" value="Unassembled WGS sequence"/>
</dbReference>
<dbReference type="Gene3D" id="1.20.1250.20">
    <property type="entry name" value="MFS general substrate transporter like domains"/>
    <property type="match status" value="1"/>
</dbReference>
<feature type="transmembrane region" description="Helical" evidence="7">
    <location>
        <begin position="363"/>
        <end position="387"/>
    </location>
</feature>
<evidence type="ECO:0000256" key="2">
    <source>
        <dbReference type="ARBA" id="ARBA00022448"/>
    </source>
</evidence>
<feature type="transmembrane region" description="Helical" evidence="7">
    <location>
        <begin position="168"/>
        <end position="187"/>
    </location>
</feature>
<evidence type="ECO:0000256" key="4">
    <source>
        <dbReference type="ARBA" id="ARBA00022692"/>
    </source>
</evidence>
<dbReference type="AlphaFoldDB" id="A0A418WVI2"/>
<evidence type="ECO:0000313" key="8">
    <source>
        <dbReference type="EMBL" id="RJF96653.1"/>
    </source>
</evidence>
<dbReference type="PANTHER" id="PTHR23513">
    <property type="entry name" value="INTEGRAL MEMBRANE EFFLUX PROTEIN-RELATED"/>
    <property type="match status" value="1"/>
</dbReference>
<dbReference type="CDD" id="cd06173">
    <property type="entry name" value="MFS_MefA_like"/>
    <property type="match status" value="1"/>
</dbReference>
<proteinExistence type="predicted"/>
<evidence type="ECO:0000256" key="3">
    <source>
        <dbReference type="ARBA" id="ARBA00022475"/>
    </source>
</evidence>
<comment type="subcellular location">
    <subcellularLocation>
        <location evidence="1">Cell membrane</location>
        <topology evidence="1">Multi-pass membrane protein</topology>
    </subcellularLocation>
</comment>
<accession>A0A418WVI2</accession>
<feature type="transmembrane region" description="Helical" evidence="7">
    <location>
        <begin position="217"/>
        <end position="241"/>
    </location>
</feature>
<keyword evidence="5 7" id="KW-1133">Transmembrane helix</keyword>
<feature type="transmembrane region" description="Helical" evidence="7">
    <location>
        <begin position="43"/>
        <end position="63"/>
    </location>
</feature>
<dbReference type="PANTHER" id="PTHR23513:SF9">
    <property type="entry name" value="ENTEROBACTIN EXPORTER ENTS"/>
    <property type="match status" value="1"/>
</dbReference>
<evidence type="ECO:0000256" key="1">
    <source>
        <dbReference type="ARBA" id="ARBA00004651"/>
    </source>
</evidence>
<dbReference type="InterPro" id="IPR036259">
    <property type="entry name" value="MFS_trans_sf"/>
</dbReference>
<evidence type="ECO:0000313" key="9">
    <source>
        <dbReference type="Proteomes" id="UP000285190"/>
    </source>
</evidence>
<name>A0A418WVI2_9BURK</name>
<dbReference type="Pfam" id="PF07690">
    <property type="entry name" value="MFS_1"/>
    <property type="match status" value="1"/>
</dbReference>
<evidence type="ECO:0000256" key="5">
    <source>
        <dbReference type="ARBA" id="ARBA00022989"/>
    </source>
</evidence>